<sequence length="182" mass="20817">MSISQFLLARPNMKLAPIEAIIIRGWRNCVARAGYKSPDPFSGCVVGTRGGGLLVQVDDETRCVDLWGVHVPSRKKLVGHQRAIERLLRHREVRVEPLNLKERHVFSARVYLPDGRDAAAWLVEQGEVWADPRVRGAYRREQKAALENGRGRLRDATAPIFGRGPDFNRYRKGRAPFWYRFT</sequence>
<reference evidence="1 2" key="1">
    <citation type="submission" date="2016-10" db="EMBL/GenBank/DDBJ databases">
        <authorList>
            <person name="de Groot N.N."/>
        </authorList>
    </citation>
    <scope>NUCLEOTIDE SEQUENCE [LARGE SCALE GENOMIC DNA]</scope>
    <source>
        <strain evidence="1 2">DSM 19547</strain>
    </source>
</reference>
<protein>
    <recommendedName>
        <fullName evidence="3">Nuclease homologue</fullName>
    </recommendedName>
</protein>
<gene>
    <name evidence="1" type="ORF">SAMN04488047_12832</name>
</gene>
<keyword evidence="2" id="KW-1185">Reference proteome</keyword>
<dbReference type="InterPro" id="IPR035437">
    <property type="entry name" value="SNase_OB-fold_sf"/>
</dbReference>
<dbReference type="Proteomes" id="UP000199356">
    <property type="component" value="Unassembled WGS sequence"/>
</dbReference>
<name>A0A1I5V9F6_9RHOB</name>
<dbReference type="EMBL" id="FOXA01000028">
    <property type="protein sequence ID" value="SFQ04129.1"/>
    <property type="molecule type" value="Genomic_DNA"/>
</dbReference>
<evidence type="ECO:0000313" key="2">
    <source>
        <dbReference type="Proteomes" id="UP000199356"/>
    </source>
</evidence>
<dbReference type="AlphaFoldDB" id="A0A1I5V9F6"/>
<accession>A0A1I5V9F6</accession>
<dbReference type="RefSeq" id="WP_143096226.1">
    <property type="nucleotide sequence ID" value="NZ_FOXA01000028.1"/>
</dbReference>
<organism evidence="1 2">
    <name type="scientific">Tranquillimonas alkanivorans</name>
    <dbReference type="NCBI Taxonomy" id="441119"/>
    <lineage>
        <taxon>Bacteria</taxon>
        <taxon>Pseudomonadati</taxon>
        <taxon>Pseudomonadota</taxon>
        <taxon>Alphaproteobacteria</taxon>
        <taxon>Rhodobacterales</taxon>
        <taxon>Roseobacteraceae</taxon>
        <taxon>Tranquillimonas</taxon>
    </lineage>
</organism>
<proteinExistence type="predicted"/>
<evidence type="ECO:0000313" key="1">
    <source>
        <dbReference type="EMBL" id="SFQ04129.1"/>
    </source>
</evidence>
<evidence type="ECO:0008006" key="3">
    <source>
        <dbReference type="Google" id="ProtNLM"/>
    </source>
</evidence>
<dbReference type="STRING" id="441119.SAMN04488047_12832"/>
<dbReference type="SUPFAM" id="SSF50199">
    <property type="entry name" value="Staphylococcal nuclease"/>
    <property type="match status" value="1"/>
</dbReference>